<sequence length="374" mass="40593">MEMKLNQYSMPQSESKNRTVSQTLSGRGRSGSSTLGSCMAMDTQSTTLVTQMFIRRALGGVRRLGVRAKVPPRRRLKIIEKMRREIMAADDTATSCDVTGTLTNPAATVVWFVSIPASIGSAVVVVTAPRPPTAEERLYTSPVIMSDTFTESGITSVSVGEAERREGSVGKLALSPRDGVAVSSVFSTASKLAVGRVKSRNVVLGSILPRVFTRHTLKPKGGKQIDKVCAISYEQYLSHAGVSLATPRVERTGHITPFRTDPSQGHITPFRTDPSQGHITPFRTDPSQGHITPFRTDPSQGHITPFRTDPSQGHITPFRTDPSQGHITPFRTDPSQGHITPFRTDPSQGHITPFRTDPSQGHITLSAPTHHKAT</sequence>
<dbReference type="AlphaFoldDB" id="C3ZNW5"/>
<feature type="compositionally biased region" description="Polar residues" evidence="1">
    <location>
        <begin position="357"/>
        <end position="367"/>
    </location>
</feature>
<gene>
    <name evidence="2" type="ORF">BRAFLDRAFT_100816</name>
</gene>
<dbReference type="EMBL" id="GG666654">
    <property type="protein sequence ID" value="EEN45700.1"/>
    <property type="molecule type" value="Genomic_DNA"/>
</dbReference>
<accession>C3ZNW5</accession>
<evidence type="ECO:0000313" key="2">
    <source>
        <dbReference type="EMBL" id="EEN45700.1"/>
    </source>
</evidence>
<reference evidence="2" key="1">
    <citation type="journal article" date="2008" name="Nature">
        <title>The amphioxus genome and the evolution of the chordate karyotype.</title>
        <authorList>
            <consortium name="US DOE Joint Genome Institute (JGI-PGF)"/>
            <person name="Putnam N.H."/>
            <person name="Butts T."/>
            <person name="Ferrier D.E.K."/>
            <person name="Furlong R.F."/>
            <person name="Hellsten U."/>
            <person name="Kawashima T."/>
            <person name="Robinson-Rechavi M."/>
            <person name="Shoguchi E."/>
            <person name="Terry A."/>
            <person name="Yu J.-K."/>
            <person name="Benito-Gutierrez E.L."/>
            <person name="Dubchak I."/>
            <person name="Garcia-Fernandez J."/>
            <person name="Gibson-Brown J.J."/>
            <person name="Grigoriev I.V."/>
            <person name="Horton A.C."/>
            <person name="de Jong P.J."/>
            <person name="Jurka J."/>
            <person name="Kapitonov V.V."/>
            <person name="Kohara Y."/>
            <person name="Kuroki Y."/>
            <person name="Lindquist E."/>
            <person name="Lucas S."/>
            <person name="Osoegawa K."/>
            <person name="Pennacchio L.A."/>
            <person name="Salamov A.A."/>
            <person name="Satou Y."/>
            <person name="Sauka-Spengler T."/>
            <person name="Schmutz J."/>
            <person name="Shin-I T."/>
            <person name="Toyoda A."/>
            <person name="Bronner-Fraser M."/>
            <person name="Fujiyama A."/>
            <person name="Holland L.Z."/>
            <person name="Holland P.W.H."/>
            <person name="Satoh N."/>
            <person name="Rokhsar D.S."/>
        </authorList>
    </citation>
    <scope>NUCLEOTIDE SEQUENCE [LARGE SCALE GENOMIC DNA]</scope>
    <source>
        <strain evidence="2">S238N-H82</strain>
        <tissue evidence="2">Testes</tissue>
    </source>
</reference>
<name>C3ZNW5_BRAFL</name>
<feature type="compositionally biased region" description="Polar residues" evidence="1">
    <location>
        <begin position="1"/>
        <end position="22"/>
    </location>
</feature>
<organism>
    <name type="scientific">Branchiostoma floridae</name>
    <name type="common">Florida lancelet</name>
    <name type="synonym">Amphioxus</name>
    <dbReference type="NCBI Taxonomy" id="7739"/>
    <lineage>
        <taxon>Eukaryota</taxon>
        <taxon>Metazoa</taxon>
        <taxon>Chordata</taxon>
        <taxon>Cephalochordata</taxon>
        <taxon>Leptocardii</taxon>
        <taxon>Amphioxiformes</taxon>
        <taxon>Branchiostomatidae</taxon>
        <taxon>Branchiostoma</taxon>
    </lineage>
</organism>
<dbReference type="InParanoid" id="C3ZNW5"/>
<evidence type="ECO:0000256" key="1">
    <source>
        <dbReference type="SAM" id="MobiDB-lite"/>
    </source>
</evidence>
<feature type="region of interest" description="Disordered" evidence="1">
    <location>
        <begin position="1"/>
        <end position="38"/>
    </location>
</feature>
<proteinExistence type="predicted"/>
<feature type="compositionally biased region" description="Low complexity" evidence="1">
    <location>
        <begin position="23"/>
        <end position="37"/>
    </location>
</feature>
<feature type="region of interest" description="Disordered" evidence="1">
    <location>
        <begin position="255"/>
        <end position="374"/>
    </location>
</feature>
<protein>
    <submittedName>
        <fullName evidence="2">Uncharacterized protein</fullName>
    </submittedName>
</protein>